<dbReference type="GO" id="GO:0005813">
    <property type="term" value="C:centrosome"/>
    <property type="evidence" value="ECO:0000318"/>
    <property type="project" value="GO_Central"/>
</dbReference>
<dbReference type="RefSeq" id="XP_035668593.1">
    <property type="nucleotide sequence ID" value="XM_035812700.1"/>
</dbReference>
<dbReference type="InterPro" id="IPR013632">
    <property type="entry name" value="Rad51_C"/>
</dbReference>
<dbReference type="Gene3D" id="3.40.50.300">
    <property type="entry name" value="P-loop containing nucleotide triphosphate hydrolases"/>
    <property type="match status" value="1"/>
</dbReference>
<feature type="domain" description="RecA family profile 1" evidence="1">
    <location>
        <begin position="13"/>
        <end position="193"/>
    </location>
</feature>
<keyword evidence="2" id="KW-1185">Reference proteome</keyword>
<dbReference type="KEGG" id="bfo:118410850"/>
<dbReference type="SUPFAM" id="SSF52540">
    <property type="entry name" value="P-loop containing nucleoside triphosphate hydrolases"/>
    <property type="match status" value="1"/>
</dbReference>
<proteinExistence type="predicted"/>
<reference evidence="2" key="1">
    <citation type="journal article" date="2020" name="Nat. Ecol. Evol.">
        <title>Deeply conserved synteny resolves early events in vertebrate evolution.</title>
        <authorList>
            <person name="Simakov O."/>
            <person name="Marletaz F."/>
            <person name="Yue J.X."/>
            <person name="O'Connell B."/>
            <person name="Jenkins J."/>
            <person name="Brandt A."/>
            <person name="Calef R."/>
            <person name="Tung C.H."/>
            <person name="Huang T.K."/>
            <person name="Schmutz J."/>
            <person name="Satoh N."/>
            <person name="Yu J.K."/>
            <person name="Putnam N.H."/>
            <person name="Green R.E."/>
            <person name="Rokhsar D.S."/>
        </authorList>
    </citation>
    <scope>NUCLEOTIDE SEQUENCE [LARGE SCALE GENOMIC DNA]</scope>
    <source>
        <strain evidence="2">S238N-H82</strain>
    </source>
</reference>
<evidence type="ECO:0000313" key="3">
    <source>
        <dbReference type="RefSeq" id="XP_035668593.1"/>
    </source>
</evidence>
<dbReference type="GeneID" id="118410850"/>
<dbReference type="PANTHER" id="PTHR46644">
    <property type="entry name" value="DNA REPAIR PROTEIN XRCC2"/>
    <property type="match status" value="1"/>
</dbReference>
<dbReference type="OMA" id="THRIFFS"/>
<dbReference type="GO" id="GO:0042148">
    <property type="term" value="P:DNA strand invasion"/>
    <property type="evidence" value="ECO:0000318"/>
    <property type="project" value="GO_Central"/>
</dbReference>
<dbReference type="GO" id="GO:0000724">
    <property type="term" value="P:double-strand break repair via homologous recombination"/>
    <property type="evidence" value="ECO:0000318"/>
    <property type="project" value="GO_Central"/>
</dbReference>
<dbReference type="InterPro" id="IPR027417">
    <property type="entry name" value="P-loop_NTPase"/>
</dbReference>
<organism evidence="2 3">
    <name type="scientific">Branchiostoma floridae</name>
    <name type="common">Florida lancelet</name>
    <name type="synonym">Amphioxus</name>
    <dbReference type="NCBI Taxonomy" id="7739"/>
    <lineage>
        <taxon>Eukaryota</taxon>
        <taxon>Metazoa</taxon>
        <taxon>Chordata</taxon>
        <taxon>Cephalochordata</taxon>
        <taxon>Leptocardii</taxon>
        <taxon>Amphioxiformes</taxon>
        <taxon>Branchiostomatidae</taxon>
        <taxon>Branchiostoma</taxon>
    </lineage>
</organism>
<dbReference type="Pfam" id="PF08423">
    <property type="entry name" value="Rad51"/>
    <property type="match status" value="1"/>
</dbReference>
<dbReference type="GO" id="GO:0003677">
    <property type="term" value="F:DNA binding"/>
    <property type="evidence" value="ECO:0007669"/>
    <property type="project" value="InterPro"/>
</dbReference>
<dbReference type="GO" id="GO:0005524">
    <property type="term" value="F:ATP binding"/>
    <property type="evidence" value="ECO:0007669"/>
    <property type="project" value="InterPro"/>
</dbReference>
<dbReference type="GO" id="GO:0005657">
    <property type="term" value="C:replication fork"/>
    <property type="evidence" value="ECO:0000318"/>
    <property type="project" value="GO_Central"/>
</dbReference>
<accession>A0A9J7KQV8</accession>
<dbReference type="OrthoDB" id="420422at2759"/>
<dbReference type="AlphaFoldDB" id="A0A9J7KQV8"/>
<dbReference type="Proteomes" id="UP000001554">
    <property type="component" value="Chromosome 3"/>
</dbReference>
<dbReference type="PANTHER" id="PTHR46644:SF2">
    <property type="entry name" value="DNA REPAIR PROTEIN XRCC2"/>
    <property type="match status" value="1"/>
</dbReference>
<dbReference type="GO" id="GO:0140664">
    <property type="term" value="F:ATP-dependent DNA damage sensor activity"/>
    <property type="evidence" value="ECO:0007669"/>
    <property type="project" value="InterPro"/>
</dbReference>
<dbReference type="InterPro" id="IPR030547">
    <property type="entry name" value="XRCC2"/>
</dbReference>
<name>A0A9J7KQV8_BRAFL</name>
<gene>
    <name evidence="3" type="primary">LOC118410850</name>
</gene>
<dbReference type="InterPro" id="IPR020588">
    <property type="entry name" value="RecA_ATP-bd"/>
</dbReference>
<dbReference type="CDD" id="cd19490">
    <property type="entry name" value="XRCC2"/>
    <property type="match status" value="1"/>
</dbReference>
<protein>
    <submittedName>
        <fullName evidence="3">DNA repair protein XRCC2-like</fullName>
    </submittedName>
</protein>
<sequence>MAASRESGAQLLARLGSRPSLVQLETALFRADMGPKSGDAIELYGPEGTVKTEMLLHLTARCILPASLGGLEAGVVFIDNDYHFDILRLVTILEGRLDTTDEDRMKQCLGRLYIVRCNSSEQLVITLHSLEHIIASSSEVALLIVDSISAFYWLDRSTDDSMSGQELNQRRCVDILSRYLSDYGIVLIATKQALFGHKSRKNQNEDTTLSPKLEKTKVENVEHYEYMCHAWQNLIKYRYVFSRATKKDISIEENGKDISSFSATMIKPVEHKCEFTVADRGISFMGSLYNQC</sequence>
<evidence type="ECO:0000313" key="2">
    <source>
        <dbReference type="Proteomes" id="UP000001554"/>
    </source>
</evidence>
<dbReference type="GO" id="GO:0033063">
    <property type="term" value="C:Rad51B-Rad51C-Rad51D-XRCC2 complex"/>
    <property type="evidence" value="ECO:0000318"/>
    <property type="project" value="GO_Central"/>
</dbReference>
<dbReference type="PROSITE" id="PS50162">
    <property type="entry name" value="RECA_2"/>
    <property type="match status" value="1"/>
</dbReference>
<reference evidence="3" key="2">
    <citation type="submission" date="2025-08" db="UniProtKB">
        <authorList>
            <consortium name="RefSeq"/>
        </authorList>
    </citation>
    <scope>IDENTIFICATION</scope>
    <source>
        <strain evidence="3">S238N-H82</strain>
        <tissue evidence="3">Testes</tissue>
    </source>
</reference>
<evidence type="ECO:0000259" key="1">
    <source>
        <dbReference type="PROSITE" id="PS50162"/>
    </source>
</evidence>